<proteinExistence type="predicted"/>
<evidence type="ECO:0008006" key="4">
    <source>
        <dbReference type="Google" id="ProtNLM"/>
    </source>
</evidence>
<name>A0ABD5RXW1_9EURY</name>
<evidence type="ECO:0000313" key="3">
    <source>
        <dbReference type="Proteomes" id="UP001596328"/>
    </source>
</evidence>
<evidence type="ECO:0000313" key="2">
    <source>
        <dbReference type="EMBL" id="MFC6724290.1"/>
    </source>
</evidence>
<comment type="caution">
    <text evidence="2">The sequence shown here is derived from an EMBL/GenBank/DDBJ whole genome shotgun (WGS) entry which is preliminary data.</text>
</comment>
<evidence type="ECO:0000256" key="1">
    <source>
        <dbReference type="SAM" id="MobiDB-lite"/>
    </source>
</evidence>
<dbReference type="AlphaFoldDB" id="A0ABD5RXW1"/>
<organism evidence="2 3">
    <name type="scientific">Halobium palmae</name>
    <dbReference type="NCBI Taxonomy" id="1776492"/>
    <lineage>
        <taxon>Archaea</taxon>
        <taxon>Methanobacteriati</taxon>
        <taxon>Methanobacteriota</taxon>
        <taxon>Stenosarchaea group</taxon>
        <taxon>Halobacteria</taxon>
        <taxon>Halobacteriales</taxon>
        <taxon>Haloferacaceae</taxon>
        <taxon>Halobium</taxon>
    </lineage>
</organism>
<dbReference type="Proteomes" id="UP001596328">
    <property type="component" value="Unassembled WGS sequence"/>
</dbReference>
<keyword evidence="3" id="KW-1185">Reference proteome</keyword>
<feature type="region of interest" description="Disordered" evidence="1">
    <location>
        <begin position="149"/>
        <end position="171"/>
    </location>
</feature>
<protein>
    <recommendedName>
        <fullName evidence="4">DUF35 domain-containing protein</fullName>
    </recommendedName>
</protein>
<accession>A0ABD5RXW1</accession>
<sequence>MSTDPGTTNDASVDSARPADDRLRCYQCDHRYSYLGDDQHPGVCPDCGSRLVSFAGEPRAVAPREGLAGGSARRLSPVFKVIVSDETDRRFEYFVALPERGGDGPVPILRYVRVEDHRTYPTGENWDDGLVPRGLLHVVRQLTGTGLLVPTDDASTDGDDGEGGIGVGRDP</sequence>
<gene>
    <name evidence="2" type="ORF">ACFQE1_07865</name>
</gene>
<reference evidence="2 3" key="1">
    <citation type="journal article" date="2019" name="Int. J. Syst. Evol. Microbiol.">
        <title>The Global Catalogue of Microorganisms (GCM) 10K type strain sequencing project: providing services to taxonomists for standard genome sequencing and annotation.</title>
        <authorList>
            <consortium name="The Broad Institute Genomics Platform"/>
            <consortium name="The Broad Institute Genome Sequencing Center for Infectious Disease"/>
            <person name="Wu L."/>
            <person name="Ma J."/>
        </authorList>
    </citation>
    <scope>NUCLEOTIDE SEQUENCE [LARGE SCALE GENOMIC DNA]</scope>
    <source>
        <strain evidence="2 3">NBRC 111368</strain>
    </source>
</reference>
<dbReference type="EMBL" id="JBHSWU010000141">
    <property type="protein sequence ID" value="MFC6724290.1"/>
    <property type="molecule type" value="Genomic_DNA"/>
</dbReference>